<name>S9P549_CYSF2</name>
<evidence type="ECO:0008006" key="4">
    <source>
        <dbReference type="Google" id="ProtNLM"/>
    </source>
</evidence>
<dbReference type="SUPFAM" id="SSF53474">
    <property type="entry name" value="alpha/beta-Hydrolases"/>
    <property type="match status" value="1"/>
</dbReference>
<evidence type="ECO:0000256" key="1">
    <source>
        <dbReference type="SAM" id="SignalP"/>
    </source>
</evidence>
<dbReference type="InterPro" id="IPR029058">
    <property type="entry name" value="AB_hydrolase_fold"/>
</dbReference>
<feature type="chain" id="PRO_5004567343" description="Lipase" evidence="1">
    <location>
        <begin position="28"/>
        <end position="460"/>
    </location>
</feature>
<protein>
    <recommendedName>
        <fullName evidence="4">Lipase</fullName>
    </recommendedName>
</protein>
<dbReference type="AlphaFoldDB" id="S9P549"/>
<gene>
    <name evidence="2" type="ORF">D187_007096</name>
</gene>
<sequence>MHLFHRSGLALATACAALLCVNGEAQAAGPGVVFIHGTGDQSVSSATTGYWTQSALTTMSNGLPYLVVGYPGASCAGFSQCSWGSIVDQIVPWVNAKGITSFTVITHSNGSSPVRYMLGHTGAVSAQGNVVSAVTSKISQVIFSAPDLAGTPLADKVTTSGSFLNIANSVVEFFGGGSYNNPAVVQQRTDNMRLYNSNGTFAGAQGATSVGGKPISVVRGNKVYANLFSSDAHCGGYLYAVGLKAAALLGWGSWNASTDGFIGADSSGYFGNIIIDDGRLNHHQSRRGCHNSGSLIAKKVANASIPAPSQQTWPPETNVLAAGQACNNYYSGYAYDYSTGNTVWKYGCTSADLTNGYPEPDCLVAYGYSSSYRIPSTASWNPYLNAASYSTAGEVCPDSWQGDGICDACLVAKYGFDAAVGSTGANDCVQAPPGGSNFCGALSWDYTLNRENYSVVEALH</sequence>
<dbReference type="eggNOG" id="COG1075">
    <property type="taxonomic scope" value="Bacteria"/>
</dbReference>
<proteinExistence type="predicted"/>
<keyword evidence="1" id="KW-0732">Signal</keyword>
<evidence type="ECO:0000313" key="2">
    <source>
        <dbReference type="EMBL" id="EPX57342.1"/>
    </source>
</evidence>
<dbReference type="Gene3D" id="3.40.50.1820">
    <property type="entry name" value="alpha/beta hydrolase"/>
    <property type="match status" value="1"/>
</dbReference>
<reference evidence="2" key="1">
    <citation type="submission" date="2013-05" db="EMBL/GenBank/DDBJ databases">
        <title>Genome assembly of Cystobacter fuscus DSM 2262.</title>
        <authorList>
            <person name="Sharma G."/>
            <person name="Khatri I."/>
            <person name="Kaur C."/>
            <person name="Mayilraj S."/>
            <person name="Subramanian S."/>
        </authorList>
    </citation>
    <scope>NUCLEOTIDE SEQUENCE [LARGE SCALE GENOMIC DNA]</scope>
    <source>
        <strain evidence="2">DSM 2262</strain>
    </source>
</reference>
<organism evidence="2 3">
    <name type="scientific">Cystobacter fuscus (strain ATCC 25194 / DSM 2262 / NBRC 100088 / M29)</name>
    <dbReference type="NCBI Taxonomy" id="1242864"/>
    <lineage>
        <taxon>Bacteria</taxon>
        <taxon>Pseudomonadati</taxon>
        <taxon>Myxococcota</taxon>
        <taxon>Myxococcia</taxon>
        <taxon>Myxococcales</taxon>
        <taxon>Cystobacterineae</taxon>
        <taxon>Archangiaceae</taxon>
        <taxon>Cystobacter</taxon>
    </lineage>
</organism>
<evidence type="ECO:0000313" key="3">
    <source>
        <dbReference type="Proteomes" id="UP000011682"/>
    </source>
</evidence>
<dbReference type="EMBL" id="ANAH02000064">
    <property type="protein sequence ID" value="EPX57342.1"/>
    <property type="molecule type" value="Genomic_DNA"/>
</dbReference>
<dbReference type="OrthoDB" id="5523062at2"/>
<dbReference type="Proteomes" id="UP000011682">
    <property type="component" value="Unassembled WGS sequence"/>
</dbReference>
<keyword evidence="3" id="KW-1185">Reference proteome</keyword>
<comment type="caution">
    <text evidence="2">The sequence shown here is derived from an EMBL/GenBank/DDBJ whole genome shotgun (WGS) entry which is preliminary data.</text>
</comment>
<feature type="signal peptide" evidence="1">
    <location>
        <begin position="1"/>
        <end position="27"/>
    </location>
</feature>
<dbReference type="RefSeq" id="WP_002631188.1">
    <property type="nucleotide sequence ID" value="NZ_ANAH02000064.1"/>
</dbReference>
<accession>S9P549</accession>